<feature type="region of interest" description="Disordered" evidence="1">
    <location>
        <begin position="64"/>
        <end position="84"/>
    </location>
</feature>
<sequence>MPRVIVPGKLPPIALLEMFKILRDVSMAISTGSSPVRLSLAKVRFTSLFNSPISGGIEPGRCLNDTLSDTTRELSSHVTPEKKQ</sequence>
<keyword evidence="3" id="KW-1185">Reference proteome</keyword>
<reference evidence="2" key="1">
    <citation type="submission" date="2022-10" db="EMBL/GenBank/DDBJ databases">
        <authorList>
            <person name="Hyden B.L."/>
            <person name="Feng K."/>
            <person name="Yates T."/>
            <person name="Jawdy S."/>
            <person name="Smart L.B."/>
            <person name="Muchero W."/>
        </authorList>
    </citation>
    <scope>NUCLEOTIDE SEQUENCE</scope>
    <source>
        <tissue evidence="2">Shoot tip</tissue>
    </source>
</reference>
<feature type="compositionally biased region" description="Basic and acidic residues" evidence="1">
    <location>
        <begin position="70"/>
        <end position="84"/>
    </location>
</feature>
<protein>
    <submittedName>
        <fullName evidence="2">Uncharacterized protein</fullName>
    </submittedName>
</protein>
<evidence type="ECO:0000256" key="1">
    <source>
        <dbReference type="SAM" id="MobiDB-lite"/>
    </source>
</evidence>
<reference evidence="2" key="2">
    <citation type="journal article" date="2023" name="Int. J. Mol. Sci.">
        <title>De Novo Assembly and Annotation of 11 Diverse Shrub Willow (Salix) Genomes Reveals Novel Gene Organization in Sex-Linked Regions.</title>
        <authorList>
            <person name="Hyden B."/>
            <person name="Feng K."/>
            <person name="Yates T.B."/>
            <person name="Jawdy S."/>
            <person name="Cereghino C."/>
            <person name="Smart L.B."/>
            <person name="Muchero W."/>
        </authorList>
    </citation>
    <scope>NUCLEOTIDE SEQUENCE</scope>
    <source>
        <tissue evidence="2">Shoot tip</tissue>
    </source>
</reference>
<comment type="caution">
    <text evidence="2">The sequence shown here is derived from an EMBL/GenBank/DDBJ whole genome shotgun (WGS) entry which is preliminary data.</text>
</comment>
<name>A0ABQ9BYN0_9ROSI</name>
<gene>
    <name evidence="2" type="ORF">OIU77_026133</name>
</gene>
<evidence type="ECO:0000313" key="3">
    <source>
        <dbReference type="Proteomes" id="UP001141253"/>
    </source>
</evidence>
<organism evidence="2 3">
    <name type="scientific">Salix suchowensis</name>
    <dbReference type="NCBI Taxonomy" id="1278906"/>
    <lineage>
        <taxon>Eukaryota</taxon>
        <taxon>Viridiplantae</taxon>
        <taxon>Streptophyta</taxon>
        <taxon>Embryophyta</taxon>
        <taxon>Tracheophyta</taxon>
        <taxon>Spermatophyta</taxon>
        <taxon>Magnoliopsida</taxon>
        <taxon>eudicotyledons</taxon>
        <taxon>Gunneridae</taxon>
        <taxon>Pentapetalae</taxon>
        <taxon>rosids</taxon>
        <taxon>fabids</taxon>
        <taxon>Malpighiales</taxon>
        <taxon>Salicaceae</taxon>
        <taxon>Saliceae</taxon>
        <taxon>Salix</taxon>
    </lineage>
</organism>
<dbReference type="Proteomes" id="UP001141253">
    <property type="component" value="Chromosome 2"/>
</dbReference>
<evidence type="ECO:0000313" key="2">
    <source>
        <dbReference type="EMBL" id="KAJ6392317.1"/>
    </source>
</evidence>
<dbReference type="EMBL" id="JAPFFI010000006">
    <property type="protein sequence ID" value="KAJ6392317.1"/>
    <property type="molecule type" value="Genomic_DNA"/>
</dbReference>
<accession>A0ABQ9BYN0</accession>
<proteinExistence type="predicted"/>